<feature type="domain" description="PTS EIIB type-1" evidence="13">
    <location>
        <begin position="380"/>
        <end position="459"/>
    </location>
</feature>
<feature type="transmembrane region" description="Helical" evidence="12">
    <location>
        <begin position="97"/>
        <end position="113"/>
    </location>
</feature>
<dbReference type="RefSeq" id="WP_035165028.1">
    <property type="nucleotide sequence ID" value="NZ_AZTB01000096.1"/>
</dbReference>
<feature type="active site" description="Phosphocysteine intermediate; for EIIB activity" evidence="11">
    <location>
        <position position="402"/>
    </location>
</feature>
<evidence type="ECO:0000256" key="2">
    <source>
        <dbReference type="ARBA" id="ARBA00022448"/>
    </source>
</evidence>
<dbReference type="InterPro" id="IPR003352">
    <property type="entry name" value="PTS_EIIC"/>
</dbReference>
<dbReference type="PROSITE" id="PS51098">
    <property type="entry name" value="PTS_EIIB_TYPE_1"/>
    <property type="match status" value="1"/>
</dbReference>
<keyword evidence="5" id="KW-0808">Transferase</keyword>
<dbReference type="PROSITE" id="PS51103">
    <property type="entry name" value="PTS_EIIC_TYPE_1"/>
    <property type="match status" value="1"/>
</dbReference>
<evidence type="ECO:0000259" key="14">
    <source>
        <dbReference type="PROSITE" id="PS51103"/>
    </source>
</evidence>
<feature type="transmembrane region" description="Helical" evidence="12">
    <location>
        <begin position="159"/>
        <end position="181"/>
    </location>
</feature>
<evidence type="ECO:0000256" key="12">
    <source>
        <dbReference type="SAM" id="Phobius"/>
    </source>
</evidence>
<dbReference type="InterPro" id="IPR036878">
    <property type="entry name" value="Glu_permease_IIB"/>
</dbReference>
<dbReference type="Proteomes" id="UP000029622">
    <property type="component" value="Unassembled WGS sequence"/>
</dbReference>
<evidence type="ECO:0000313" key="16">
    <source>
        <dbReference type="Proteomes" id="UP000029622"/>
    </source>
</evidence>
<evidence type="ECO:0000256" key="11">
    <source>
        <dbReference type="PROSITE-ProRule" id="PRU00421"/>
    </source>
</evidence>
<evidence type="ECO:0000256" key="5">
    <source>
        <dbReference type="ARBA" id="ARBA00022679"/>
    </source>
</evidence>
<keyword evidence="7 12" id="KW-0812">Transmembrane</keyword>
<dbReference type="GO" id="GO:0019866">
    <property type="term" value="C:organelle inner membrane"/>
    <property type="evidence" value="ECO:0007669"/>
    <property type="project" value="InterPro"/>
</dbReference>
<feature type="transmembrane region" description="Helical" evidence="12">
    <location>
        <begin position="133"/>
        <end position="153"/>
    </location>
</feature>
<keyword evidence="4 15" id="KW-0762">Sugar transport</keyword>
<evidence type="ECO:0000259" key="13">
    <source>
        <dbReference type="PROSITE" id="PS51098"/>
    </source>
</evidence>
<feature type="transmembrane region" description="Helical" evidence="12">
    <location>
        <begin position="225"/>
        <end position="248"/>
    </location>
</feature>
<dbReference type="Pfam" id="PF02378">
    <property type="entry name" value="PTS_EIIC"/>
    <property type="match status" value="1"/>
</dbReference>
<protein>
    <submittedName>
        <fullName evidence="15">PTS sugar transporter</fullName>
    </submittedName>
</protein>
<keyword evidence="2" id="KW-0813">Transport</keyword>
<gene>
    <name evidence="15" type="ORF">Y919_11700</name>
</gene>
<feature type="transmembrane region" description="Helical" evidence="12">
    <location>
        <begin position="74"/>
        <end position="91"/>
    </location>
</feature>
<dbReference type="GO" id="GO:0090563">
    <property type="term" value="F:protein-phosphocysteine-sugar phosphotransferase activity"/>
    <property type="evidence" value="ECO:0007669"/>
    <property type="project" value="TreeGrafter"/>
</dbReference>
<dbReference type="InterPro" id="IPR018113">
    <property type="entry name" value="PTrfase_EIIB_Cys"/>
</dbReference>
<dbReference type="InterPro" id="IPR050429">
    <property type="entry name" value="PTS_Glucose_EIICBA"/>
</dbReference>
<dbReference type="PROSITE" id="PS01035">
    <property type="entry name" value="PTS_EIIB_TYPE_1_CYS"/>
    <property type="match status" value="1"/>
</dbReference>
<name>A0A096CSI8_9FIRM</name>
<dbReference type="GO" id="GO:0015572">
    <property type="term" value="F:N-acetylglucosamine transmembrane transporter activity"/>
    <property type="evidence" value="ECO:0007669"/>
    <property type="project" value="InterPro"/>
</dbReference>
<feature type="transmembrane region" description="Helical" evidence="12">
    <location>
        <begin position="49"/>
        <end position="67"/>
    </location>
</feature>
<evidence type="ECO:0000256" key="1">
    <source>
        <dbReference type="ARBA" id="ARBA00004651"/>
    </source>
</evidence>
<proteinExistence type="predicted"/>
<dbReference type="GO" id="GO:0008982">
    <property type="term" value="F:protein-N(PI)-phosphohistidine-sugar phosphotransferase activity"/>
    <property type="evidence" value="ECO:0007669"/>
    <property type="project" value="InterPro"/>
</dbReference>
<keyword evidence="3" id="KW-1003">Cell membrane</keyword>
<dbReference type="PANTHER" id="PTHR30009:SF4">
    <property type="entry name" value="PTS SYSTEM N-ACETYLGLUCOSAMINE-SPECIFIC EIICBA COMPONENT"/>
    <property type="match status" value="1"/>
</dbReference>
<dbReference type="Gene3D" id="3.30.1360.60">
    <property type="entry name" value="Glucose permease domain IIB"/>
    <property type="match status" value="1"/>
</dbReference>
<dbReference type="FunFam" id="3.30.1360.60:FF:000001">
    <property type="entry name" value="PTS system glucose-specific IIBC component PtsG"/>
    <property type="match status" value="1"/>
</dbReference>
<dbReference type="STRING" id="1156417.Y919_11700"/>
<dbReference type="InterPro" id="IPR001996">
    <property type="entry name" value="PTS_IIB_1"/>
</dbReference>
<feature type="transmembrane region" description="Helical" evidence="12">
    <location>
        <begin position="255"/>
        <end position="272"/>
    </location>
</feature>
<dbReference type="EMBL" id="AZTB01000096">
    <property type="protein sequence ID" value="KGG79489.1"/>
    <property type="molecule type" value="Genomic_DNA"/>
</dbReference>
<dbReference type="InterPro" id="IPR010974">
    <property type="entry name" value="PTS_IIBC_nag"/>
</dbReference>
<organism evidence="15 16">
    <name type="scientific">Caloranaerobacter azorensis H53214</name>
    <dbReference type="NCBI Taxonomy" id="1156417"/>
    <lineage>
        <taxon>Bacteria</taxon>
        <taxon>Bacillati</taxon>
        <taxon>Bacillota</taxon>
        <taxon>Tissierellia</taxon>
        <taxon>Tissierellales</taxon>
        <taxon>Thermohalobacteraceae</taxon>
        <taxon>Caloranaerobacter</taxon>
    </lineage>
</organism>
<feature type="domain" description="PTS EIIC type-1" evidence="14">
    <location>
        <begin position="2"/>
        <end position="364"/>
    </location>
</feature>
<dbReference type="CDD" id="cd00212">
    <property type="entry name" value="PTS_IIB_glc"/>
    <property type="match status" value="1"/>
</dbReference>
<evidence type="ECO:0000256" key="3">
    <source>
        <dbReference type="ARBA" id="ARBA00022475"/>
    </source>
</evidence>
<evidence type="ECO:0000256" key="4">
    <source>
        <dbReference type="ARBA" id="ARBA00022597"/>
    </source>
</evidence>
<evidence type="ECO:0000256" key="8">
    <source>
        <dbReference type="ARBA" id="ARBA00022777"/>
    </source>
</evidence>
<keyword evidence="6" id="KW-0598">Phosphotransferase system</keyword>
<evidence type="ECO:0000256" key="7">
    <source>
        <dbReference type="ARBA" id="ARBA00022692"/>
    </source>
</evidence>
<dbReference type="Pfam" id="PF00367">
    <property type="entry name" value="PTS_EIIB"/>
    <property type="match status" value="1"/>
</dbReference>
<dbReference type="GO" id="GO:0009401">
    <property type="term" value="P:phosphoenolpyruvate-dependent sugar phosphotransferase system"/>
    <property type="evidence" value="ECO:0007669"/>
    <property type="project" value="UniProtKB-KW"/>
</dbReference>
<dbReference type="AlphaFoldDB" id="A0A096CSI8"/>
<dbReference type="NCBIfam" id="TIGR00826">
    <property type="entry name" value="EIIB_glc"/>
    <property type="match status" value="1"/>
</dbReference>
<dbReference type="NCBIfam" id="TIGR01998">
    <property type="entry name" value="PTS-II-BC-nag"/>
    <property type="match status" value="1"/>
</dbReference>
<feature type="transmembrane region" description="Helical" evidence="12">
    <location>
        <begin position="332"/>
        <end position="352"/>
    </location>
</feature>
<dbReference type="GO" id="GO:0015764">
    <property type="term" value="P:N-acetylglucosamine transport"/>
    <property type="evidence" value="ECO:0007669"/>
    <property type="project" value="TreeGrafter"/>
</dbReference>
<keyword evidence="9 12" id="KW-1133">Transmembrane helix</keyword>
<comment type="subcellular location">
    <subcellularLocation>
        <location evidence="1">Cell membrane</location>
        <topology evidence="1">Multi-pass membrane protein</topology>
    </subcellularLocation>
</comment>
<feature type="transmembrane region" description="Helical" evidence="12">
    <location>
        <begin position="188"/>
        <end position="205"/>
    </location>
</feature>
<evidence type="ECO:0000256" key="6">
    <source>
        <dbReference type="ARBA" id="ARBA00022683"/>
    </source>
</evidence>
<dbReference type="GO" id="GO:0016301">
    <property type="term" value="F:kinase activity"/>
    <property type="evidence" value="ECO:0007669"/>
    <property type="project" value="UniProtKB-KW"/>
</dbReference>
<reference evidence="15 16" key="1">
    <citation type="submission" date="2013-12" db="EMBL/GenBank/DDBJ databases">
        <title>Draft genome sequence of Caloranaerobacter sp. H53214.</title>
        <authorList>
            <person name="Jiang L.J."/>
            <person name="Shao Z.Z."/>
            <person name="Long M.N."/>
        </authorList>
    </citation>
    <scope>NUCLEOTIDE SEQUENCE [LARGE SCALE GENOMIC DNA]</scope>
    <source>
        <strain evidence="15 16">H53214</strain>
    </source>
</reference>
<evidence type="ECO:0000313" key="15">
    <source>
        <dbReference type="EMBL" id="KGG79489.1"/>
    </source>
</evidence>
<sequence>MKNSFGKLQKVGKALMLPIAVLPAAALLLRLGAADILNIPFIMKAGEAIFSNLALLFAIGVAVGLSFDNAGAAGLAGAVGYLVLTNAIVTINPDIDMSVLAGMISGIVAGVLYNKFHDIKLPDWLGFFGGKRFVPIVTAATSIVLALIFGYIWPPIQNGIHAAGEWIIGAGAIGVFAFGVLNRLLIPVGLHHVINSFIWFVFGQYGNATGDLNRFFAGDPTAGSFMAGFYPIFMFALPAAALAMITMAKPENRKAISGAMISVAVTSFLTGITEPIEFIFMFLAPVLYVTHAILTGLSLAIAHILGIKHGFGFSAGAIDYLLNMGIATKGWLLIPIGLGFGLIYYLIFVYVIKKLNLPTPGRLDEENGSIDSEITNNGLSQIASAYIEKLGGMENIEEIDACITRLRLTLKDTSIVDDAELKKLGASGVLRPNNKNMQVVVGTKAEIIADAMKNLIAKK</sequence>
<keyword evidence="10 12" id="KW-0472">Membrane</keyword>
<dbReference type="PANTHER" id="PTHR30009">
    <property type="entry name" value="CYTOCHROME C-TYPE SYNTHESIS PROTEIN AND PTS TRANSMEMBRANE COMPONENT"/>
    <property type="match status" value="1"/>
</dbReference>
<keyword evidence="8" id="KW-0418">Kinase</keyword>
<dbReference type="InterPro" id="IPR013013">
    <property type="entry name" value="PTS_EIIC_1"/>
</dbReference>
<dbReference type="GO" id="GO:0005886">
    <property type="term" value="C:plasma membrane"/>
    <property type="evidence" value="ECO:0007669"/>
    <property type="project" value="UniProtKB-SubCell"/>
</dbReference>
<evidence type="ECO:0000256" key="10">
    <source>
        <dbReference type="ARBA" id="ARBA00023136"/>
    </source>
</evidence>
<feature type="transmembrane region" description="Helical" evidence="12">
    <location>
        <begin position="278"/>
        <end position="302"/>
    </location>
</feature>
<accession>A0A096CSI8</accession>
<comment type="caution">
    <text evidence="15">The sequence shown here is derived from an EMBL/GenBank/DDBJ whole genome shotgun (WGS) entry which is preliminary data.</text>
</comment>
<evidence type="ECO:0000256" key="9">
    <source>
        <dbReference type="ARBA" id="ARBA00022989"/>
    </source>
</evidence>
<dbReference type="SUPFAM" id="SSF55604">
    <property type="entry name" value="Glucose permease domain IIB"/>
    <property type="match status" value="1"/>
</dbReference>